<comment type="caution">
    <text evidence="5">The sequence shown here is derived from an EMBL/GenBank/DDBJ whole genome shotgun (WGS) entry which is preliminary data.</text>
</comment>
<dbReference type="Pfam" id="PF00270">
    <property type="entry name" value="DEAD"/>
    <property type="match status" value="1"/>
</dbReference>
<evidence type="ECO:0000313" key="5">
    <source>
        <dbReference type="EMBL" id="TAJ44293.1"/>
    </source>
</evidence>
<keyword evidence="2" id="KW-0067">ATP-binding</keyword>
<dbReference type="InterPro" id="IPR052511">
    <property type="entry name" value="ATP-dep_Helicase"/>
</dbReference>
<feature type="domain" description="Helicase C-terminal" evidence="4">
    <location>
        <begin position="223"/>
        <end position="385"/>
    </location>
</feature>
<dbReference type="PROSITE" id="PS51192">
    <property type="entry name" value="HELICASE_ATP_BIND_1"/>
    <property type="match status" value="1"/>
</dbReference>
<evidence type="ECO:0000313" key="6">
    <source>
        <dbReference type="Proteomes" id="UP000292580"/>
    </source>
</evidence>
<dbReference type="GO" id="GO:0004386">
    <property type="term" value="F:helicase activity"/>
    <property type="evidence" value="ECO:0007669"/>
    <property type="project" value="UniProtKB-KW"/>
</dbReference>
<evidence type="ECO:0000256" key="2">
    <source>
        <dbReference type="ARBA" id="ARBA00022840"/>
    </source>
</evidence>
<dbReference type="Pfam" id="PF00271">
    <property type="entry name" value="Helicase_C"/>
    <property type="match status" value="1"/>
</dbReference>
<sequence length="705" mass="78182">MHWTELRSIQVNTIAAFNEGPEDLIISAATAAGKTEAAFLPILSDVVQKRSNGVSALYVGPLKALINDQFRRLEILCKAMDTPVFKWHGDVGSARKKRFLSRPSGVLLITPESIESLFINRSSWLPSLFQSLPYVVIDEIHAFIGTERGMHLKSLLSRIAQISAVQPRVIGLSATLGDYSATQRWLSPREPEGVRIVSDEGGGQDISFLIKGYLFDTSGDDENEDPALIKLSEDIINHFYGKNSLIYINSRSNLELYTDQVNRSLTGAGLLNPFRVHHGSLSRVEREETEMALKSSHPTATFCSSTLELGIDVGDVSRVGQIGAPWSVHSLRQRLGRSGRREGNPSVMIMFIPESHGGEGDLVDQLYPSLLRATSLFELMLEGWCEPPRVGLPHYSTLVQQVLSVITERGGAHAATIYDVLVGQGAFAWVTPSAFTRILRSIAKADLIEQASEGLLILGLQGERIVRRLDFYACFPTEQEIKVKWKSKQIGSIAPTFGIENQEYLILAGRRWEVLMVDLDRKEMSVQPSKGGKVPYFPGKGATDIHPMVHQKMHAMLLSNRVPTYLDTVGKSLLTSARSVARSTGVLEFDLIPLSDGTFWFPWAGSAALRTLTILGSCWGDFDVRDRDIALFFHGATADEVMDFYTDILTHCPSKTDIVQQYPDLVQEKYDRYLPEDLLAEGFAAGYINTDIVAPENVAPFRPRD</sequence>
<gene>
    <name evidence="5" type="ORF">CUJ86_08010</name>
</gene>
<dbReference type="SMART" id="SM00490">
    <property type="entry name" value="HELICc"/>
    <property type="match status" value="1"/>
</dbReference>
<keyword evidence="6" id="KW-1185">Reference proteome</keyword>
<evidence type="ECO:0000259" key="4">
    <source>
        <dbReference type="PROSITE" id="PS51194"/>
    </source>
</evidence>
<feature type="domain" description="Helicase ATP-binding" evidence="3">
    <location>
        <begin position="15"/>
        <end position="194"/>
    </location>
</feature>
<proteinExistence type="predicted"/>
<organism evidence="5 6">
    <name type="scientific">Methanofollis fontis</name>
    <dbReference type="NCBI Taxonomy" id="2052832"/>
    <lineage>
        <taxon>Archaea</taxon>
        <taxon>Methanobacteriati</taxon>
        <taxon>Methanobacteriota</taxon>
        <taxon>Stenosarchaea group</taxon>
        <taxon>Methanomicrobia</taxon>
        <taxon>Methanomicrobiales</taxon>
        <taxon>Methanomicrobiaceae</taxon>
        <taxon>Methanofollis</taxon>
    </lineage>
</organism>
<dbReference type="PANTHER" id="PTHR47962:SF5">
    <property type="entry name" value="ATP-DEPENDENT HELICASE LHR-RELATED"/>
    <property type="match status" value="1"/>
</dbReference>
<keyword evidence="5" id="KW-0347">Helicase</keyword>
<dbReference type="InterPro" id="IPR001650">
    <property type="entry name" value="Helicase_C-like"/>
</dbReference>
<dbReference type="PROSITE" id="PS51194">
    <property type="entry name" value="HELICASE_CTER"/>
    <property type="match status" value="1"/>
</dbReference>
<accession>A0A483CY06</accession>
<dbReference type="PANTHER" id="PTHR47962">
    <property type="entry name" value="ATP-DEPENDENT HELICASE LHR-RELATED-RELATED"/>
    <property type="match status" value="1"/>
</dbReference>
<keyword evidence="1" id="KW-0547">Nucleotide-binding</keyword>
<evidence type="ECO:0000259" key="3">
    <source>
        <dbReference type="PROSITE" id="PS51192"/>
    </source>
</evidence>
<protein>
    <submittedName>
        <fullName evidence="5">DEAD/DEAH box helicase</fullName>
    </submittedName>
</protein>
<dbReference type="Proteomes" id="UP000292580">
    <property type="component" value="Unassembled WGS sequence"/>
</dbReference>
<evidence type="ECO:0000256" key="1">
    <source>
        <dbReference type="ARBA" id="ARBA00022741"/>
    </source>
</evidence>
<dbReference type="GO" id="GO:0016887">
    <property type="term" value="F:ATP hydrolysis activity"/>
    <property type="evidence" value="ECO:0007669"/>
    <property type="project" value="TreeGrafter"/>
</dbReference>
<dbReference type="GO" id="GO:0003677">
    <property type="term" value="F:DNA binding"/>
    <property type="evidence" value="ECO:0007669"/>
    <property type="project" value="TreeGrafter"/>
</dbReference>
<dbReference type="Gene3D" id="3.40.50.300">
    <property type="entry name" value="P-loop containing nucleotide triphosphate hydrolases"/>
    <property type="match status" value="2"/>
</dbReference>
<dbReference type="EMBL" id="PGCL01000003">
    <property type="protein sequence ID" value="TAJ44293.1"/>
    <property type="molecule type" value="Genomic_DNA"/>
</dbReference>
<dbReference type="InterPro" id="IPR014001">
    <property type="entry name" value="Helicase_ATP-bd"/>
</dbReference>
<dbReference type="SMART" id="SM00487">
    <property type="entry name" value="DEXDc"/>
    <property type="match status" value="1"/>
</dbReference>
<dbReference type="SUPFAM" id="SSF52540">
    <property type="entry name" value="P-loop containing nucleoside triphosphate hydrolases"/>
    <property type="match status" value="1"/>
</dbReference>
<dbReference type="InterPro" id="IPR011545">
    <property type="entry name" value="DEAD/DEAH_box_helicase_dom"/>
</dbReference>
<reference evidence="5 6" key="1">
    <citation type="submission" date="2017-11" db="EMBL/GenBank/DDBJ databases">
        <title>Isolation and Characterization of Methanofollis Species from Methane Seep Offshore SW Taiwan.</title>
        <authorList>
            <person name="Teng N.-H."/>
            <person name="Lai M.-C."/>
            <person name="Chen S.-C."/>
        </authorList>
    </citation>
    <scope>NUCLEOTIDE SEQUENCE [LARGE SCALE GENOMIC DNA]</scope>
    <source>
        <strain evidence="5 6">FWC-SCC2</strain>
    </source>
</reference>
<keyword evidence="5" id="KW-0378">Hydrolase</keyword>
<name>A0A483CY06_9EURY</name>
<dbReference type="GO" id="GO:0140097">
    <property type="term" value="F:catalytic activity, acting on DNA"/>
    <property type="evidence" value="ECO:0007669"/>
    <property type="project" value="UniProtKB-ARBA"/>
</dbReference>
<dbReference type="GO" id="GO:0005524">
    <property type="term" value="F:ATP binding"/>
    <property type="evidence" value="ECO:0007669"/>
    <property type="project" value="UniProtKB-KW"/>
</dbReference>
<dbReference type="AlphaFoldDB" id="A0A483CY06"/>
<dbReference type="InterPro" id="IPR027417">
    <property type="entry name" value="P-loop_NTPase"/>
</dbReference>
<dbReference type="OrthoDB" id="33870at2157"/>
<dbReference type="CDD" id="cd17922">
    <property type="entry name" value="DEXHc_LHR-like"/>
    <property type="match status" value="1"/>
</dbReference>